<dbReference type="EMBL" id="CAJVRL010000049">
    <property type="protein sequence ID" value="CAG8953258.1"/>
    <property type="molecule type" value="Genomic_DNA"/>
</dbReference>
<reference evidence="2" key="1">
    <citation type="submission" date="2021-07" db="EMBL/GenBank/DDBJ databases">
        <authorList>
            <person name="Durling M."/>
        </authorList>
    </citation>
    <scope>NUCLEOTIDE SEQUENCE</scope>
</reference>
<dbReference type="AlphaFoldDB" id="A0A9N9PSC8"/>
<accession>A0A9N9PSC8</accession>
<comment type="caution">
    <text evidence="2">The sequence shown here is derived from an EMBL/GenBank/DDBJ whole genome shotgun (WGS) entry which is preliminary data.</text>
</comment>
<proteinExistence type="predicted"/>
<sequence length="171" mass="18339">MQFTNLILFLGVSLTTLVTGTPTSTAQYNSTHVPAHLFKELILKNTNYTTISATNSGLETRAKAEIQCCGAELQGWTGADLTATMKNIGHLKGSGTCLSSGGFCARIACQNNAAIWLCNFKDYDMAPSCPYLAEYALDIMTGCGARSFYPACGQRYDTDGYEVRITGGAKC</sequence>
<gene>
    <name evidence="2" type="ORF">HYFRA_00003462</name>
</gene>
<evidence type="ECO:0000313" key="2">
    <source>
        <dbReference type="EMBL" id="CAG8953258.1"/>
    </source>
</evidence>
<dbReference type="OrthoDB" id="3552888at2759"/>
<protein>
    <submittedName>
        <fullName evidence="2">Uncharacterized protein</fullName>
    </submittedName>
</protein>
<evidence type="ECO:0000256" key="1">
    <source>
        <dbReference type="SAM" id="SignalP"/>
    </source>
</evidence>
<feature type="signal peptide" evidence="1">
    <location>
        <begin position="1"/>
        <end position="20"/>
    </location>
</feature>
<dbReference type="Proteomes" id="UP000696280">
    <property type="component" value="Unassembled WGS sequence"/>
</dbReference>
<name>A0A9N9PSC8_9HELO</name>
<keyword evidence="3" id="KW-1185">Reference proteome</keyword>
<feature type="chain" id="PRO_5040220060" evidence="1">
    <location>
        <begin position="21"/>
        <end position="171"/>
    </location>
</feature>
<evidence type="ECO:0000313" key="3">
    <source>
        <dbReference type="Proteomes" id="UP000696280"/>
    </source>
</evidence>
<organism evidence="2 3">
    <name type="scientific">Hymenoscyphus fraxineus</name>
    <dbReference type="NCBI Taxonomy" id="746836"/>
    <lineage>
        <taxon>Eukaryota</taxon>
        <taxon>Fungi</taxon>
        <taxon>Dikarya</taxon>
        <taxon>Ascomycota</taxon>
        <taxon>Pezizomycotina</taxon>
        <taxon>Leotiomycetes</taxon>
        <taxon>Helotiales</taxon>
        <taxon>Helotiaceae</taxon>
        <taxon>Hymenoscyphus</taxon>
    </lineage>
</organism>
<keyword evidence="1" id="KW-0732">Signal</keyword>